<proteinExistence type="predicted"/>
<gene>
    <name evidence="1" type="ORF">ACFQL7_23920</name>
</gene>
<organism evidence="1 2">
    <name type="scientific">Halocatena marina</name>
    <dbReference type="NCBI Taxonomy" id="2934937"/>
    <lineage>
        <taxon>Archaea</taxon>
        <taxon>Methanobacteriati</taxon>
        <taxon>Methanobacteriota</taxon>
        <taxon>Stenosarchaea group</taxon>
        <taxon>Halobacteria</taxon>
        <taxon>Halobacteriales</taxon>
        <taxon>Natronomonadaceae</taxon>
        <taxon>Halocatena</taxon>
    </lineage>
</organism>
<dbReference type="Proteomes" id="UP001596417">
    <property type="component" value="Unassembled WGS sequence"/>
</dbReference>
<comment type="caution">
    <text evidence="1">The sequence shown here is derived from an EMBL/GenBank/DDBJ whole genome shotgun (WGS) entry which is preliminary data.</text>
</comment>
<evidence type="ECO:0000313" key="1">
    <source>
        <dbReference type="EMBL" id="MFC7192556.1"/>
    </source>
</evidence>
<keyword evidence="2" id="KW-1185">Reference proteome</keyword>
<sequence>MVHKDQIDQTHSWVYGNNITECVANGSTRSNFTVPAYDSAEQKALDTTLVTAMERAKAAEEAVLAHVFRCDVGSERYQEYGDKPDRMKLAL</sequence>
<dbReference type="RefSeq" id="WP_390206766.1">
    <property type="nucleotide sequence ID" value="NZ_JBHTAX010000005.1"/>
</dbReference>
<protein>
    <submittedName>
        <fullName evidence="1">Uncharacterized protein</fullName>
    </submittedName>
</protein>
<accession>A0ABD5YYG3</accession>
<dbReference type="AlphaFoldDB" id="A0ABD5YYG3"/>
<evidence type="ECO:0000313" key="2">
    <source>
        <dbReference type="Proteomes" id="UP001596417"/>
    </source>
</evidence>
<dbReference type="EMBL" id="JBHTAX010000005">
    <property type="protein sequence ID" value="MFC7192556.1"/>
    <property type="molecule type" value="Genomic_DNA"/>
</dbReference>
<reference evidence="1 2" key="1">
    <citation type="journal article" date="2019" name="Int. J. Syst. Evol. Microbiol.">
        <title>The Global Catalogue of Microorganisms (GCM) 10K type strain sequencing project: providing services to taxonomists for standard genome sequencing and annotation.</title>
        <authorList>
            <consortium name="The Broad Institute Genomics Platform"/>
            <consortium name="The Broad Institute Genome Sequencing Center for Infectious Disease"/>
            <person name="Wu L."/>
            <person name="Ma J."/>
        </authorList>
    </citation>
    <scope>NUCLEOTIDE SEQUENCE [LARGE SCALE GENOMIC DNA]</scope>
    <source>
        <strain evidence="1 2">RDMS1</strain>
    </source>
</reference>
<name>A0ABD5YYG3_9EURY</name>